<dbReference type="Proteomes" id="UP000240708">
    <property type="component" value="Unassembled WGS sequence"/>
</dbReference>
<organism evidence="1 2">
    <name type="scientific">Cecembia rubra</name>
    <dbReference type="NCBI Taxonomy" id="1485585"/>
    <lineage>
        <taxon>Bacteria</taxon>
        <taxon>Pseudomonadati</taxon>
        <taxon>Bacteroidota</taxon>
        <taxon>Cytophagia</taxon>
        <taxon>Cytophagales</taxon>
        <taxon>Cyclobacteriaceae</taxon>
        <taxon>Cecembia</taxon>
    </lineage>
</organism>
<keyword evidence="2" id="KW-1185">Reference proteome</keyword>
<evidence type="ECO:0000313" key="2">
    <source>
        <dbReference type="Proteomes" id="UP000240708"/>
    </source>
</evidence>
<proteinExistence type="predicted"/>
<dbReference type="EMBL" id="PYGF01000002">
    <property type="protein sequence ID" value="PSL06533.1"/>
    <property type="molecule type" value="Genomic_DNA"/>
</dbReference>
<evidence type="ECO:0000313" key="1">
    <source>
        <dbReference type="EMBL" id="PSL06533.1"/>
    </source>
</evidence>
<reference evidence="1 2" key="1">
    <citation type="submission" date="2018-03" db="EMBL/GenBank/DDBJ databases">
        <title>Genomic Encyclopedia of Archaeal and Bacterial Type Strains, Phase II (KMG-II): from individual species to whole genera.</title>
        <authorList>
            <person name="Goeker M."/>
        </authorList>
    </citation>
    <scope>NUCLEOTIDE SEQUENCE [LARGE SCALE GENOMIC DNA]</scope>
    <source>
        <strain evidence="1 2">DSM 28057</strain>
    </source>
</reference>
<comment type="caution">
    <text evidence="1">The sequence shown here is derived from an EMBL/GenBank/DDBJ whole genome shotgun (WGS) entry which is preliminary data.</text>
</comment>
<dbReference type="AlphaFoldDB" id="A0A2P8EAN1"/>
<dbReference type="RefSeq" id="WP_106566454.1">
    <property type="nucleotide sequence ID" value="NZ_PYGF01000002.1"/>
</dbReference>
<accession>A0A2P8EAN1</accession>
<name>A0A2P8EAN1_9BACT</name>
<sequence length="97" mass="10995">MSLLKKTHSSNNHKFTYPDAVFRVNNFRPEQNPINGFRIIQIEMSVFASQQSLSDGGQPIDTVYESVQVEESVLQSFVGDLLNNLTEKENYQDGTVI</sequence>
<dbReference type="OrthoDB" id="842604at2"/>
<gene>
    <name evidence="1" type="ORF">CLV48_102350</name>
</gene>
<protein>
    <submittedName>
        <fullName evidence="1">Uncharacterized protein</fullName>
    </submittedName>
</protein>